<feature type="compositionally biased region" description="Pro residues" evidence="1">
    <location>
        <begin position="226"/>
        <end position="253"/>
    </location>
</feature>
<proteinExistence type="predicted"/>
<accession>A0A0C3L8J2</accession>
<name>A0A0C3L8J2_9AGAM</name>
<evidence type="ECO:0000256" key="1">
    <source>
        <dbReference type="SAM" id="MobiDB-lite"/>
    </source>
</evidence>
<dbReference type="Proteomes" id="UP000054248">
    <property type="component" value="Unassembled WGS sequence"/>
</dbReference>
<keyword evidence="2" id="KW-0472">Membrane</keyword>
<feature type="compositionally biased region" description="Basic and acidic residues" evidence="1">
    <location>
        <begin position="118"/>
        <end position="137"/>
    </location>
</feature>
<evidence type="ECO:0000313" key="3">
    <source>
        <dbReference type="EMBL" id="KIO17817.1"/>
    </source>
</evidence>
<reference evidence="3 4" key="1">
    <citation type="submission" date="2014-04" db="EMBL/GenBank/DDBJ databases">
        <authorList>
            <consortium name="DOE Joint Genome Institute"/>
            <person name="Kuo A."/>
            <person name="Girlanda M."/>
            <person name="Perotto S."/>
            <person name="Kohler A."/>
            <person name="Nagy L.G."/>
            <person name="Floudas D."/>
            <person name="Copeland A."/>
            <person name="Barry K.W."/>
            <person name="Cichocki N."/>
            <person name="Veneault-Fourrey C."/>
            <person name="LaButti K."/>
            <person name="Lindquist E.A."/>
            <person name="Lipzen A."/>
            <person name="Lundell T."/>
            <person name="Morin E."/>
            <person name="Murat C."/>
            <person name="Sun H."/>
            <person name="Tunlid A."/>
            <person name="Henrissat B."/>
            <person name="Grigoriev I.V."/>
            <person name="Hibbett D.S."/>
            <person name="Martin F."/>
            <person name="Nordberg H.P."/>
            <person name="Cantor M.N."/>
            <person name="Hua S.X."/>
        </authorList>
    </citation>
    <scope>NUCLEOTIDE SEQUENCE [LARGE SCALE GENOMIC DNA]</scope>
    <source>
        <strain evidence="3 4">MUT 4182</strain>
    </source>
</reference>
<keyword evidence="2" id="KW-0812">Transmembrane</keyword>
<feature type="compositionally biased region" description="Basic and acidic residues" evidence="1">
    <location>
        <begin position="58"/>
        <end position="69"/>
    </location>
</feature>
<keyword evidence="2" id="KW-1133">Transmembrane helix</keyword>
<sequence>MTFEVSNIPPGWQKSGRTSFYSKNLIIGFSVTLAALICLTIVLCVIWRIRVARQRRESERALKEKKREIGLSSQASDDSSLLYHDQDRELRRQRGLRRRRANVRARDEDEDDGDQDGGDDHHNHDNDGVAAHDEPAMSERNGMTPITGLEGQRRQQQEEEQEQEEDRTMSEVEEEYNEERDGAGRRRMDTTASRASVAPPPLETQHSTSRLLALPLTSLTAEAPIPDSPPPPPPASLQPAPNPTSPTSPPPPAITSAHLFFPPPPPHEASDLPRYVAGPSAPSLLGPEKLSILTSAPEDAALGPSEPPVLPSAPPAENDQAAIGLAVVPSAPPMVEDGEVQRGSNLVPSAPPMEEGDGSVGPGAPSRAA</sequence>
<protein>
    <submittedName>
        <fullName evidence="3">Uncharacterized protein</fullName>
    </submittedName>
</protein>
<dbReference type="OrthoDB" id="3319668at2759"/>
<dbReference type="EMBL" id="KN823341">
    <property type="protein sequence ID" value="KIO17817.1"/>
    <property type="molecule type" value="Genomic_DNA"/>
</dbReference>
<feature type="region of interest" description="Disordered" evidence="1">
    <location>
        <begin position="58"/>
        <end position="369"/>
    </location>
</feature>
<organism evidence="3 4">
    <name type="scientific">Tulasnella calospora MUT 4182</name>
    <dbReference type="NCBI Taxonomy" id="1051891"/>
    <lineage>
        <taxon>Eukaryota</taxon>
        <taxon>Fungi</taxon>
        <taxon>Dikarya</taxon>
        <taxon>Basidiomycota</taxon>
        <taxon>Agaricomycotina</taxon>
        <taxon>Agaricomycetes</taxon>
        <taxon>Cantharellales</taxon>
        <taxon>Tulasnellaceae</taxon>
        <taxon>Tulasnella</taxon>
    </lineage>
</organism>
<dbReference type="AlphaFoldDB" id="A0A0C3L8J2"/>
<evidence type="ECO:0000313" key="4">
    <source>
        <dbReference type="Proteomes" id="UP000054248"/>
    </source>
</evidence>
<evidence type="ECO:0000256" key="2">
    <source>
        <dbReference type="SAM" id="Phobius"/>
    </source>
</evidence>
<keyword evidence="4" id="KW-1185">Reference proteome</keyword>
<feature type="compositionally biased region" description="Acidic residues" evidence="1">
    <location>
        <begin position="158"/>
        <end position="178"/>
    </location>
</feature>
<feature type="compositionally biased region" description="Pro residues" evidence="1">
    <location>
        <begin position="305"/>
        <end position="314"/>
    </location>
</feature>
<feature type="compositionally biased region" description="Acidic residues" evidence="1">
    <location>
        <begin position="108"/>
        <end position="117"/>
    </location>
</feature>
<feature type="compositionally biased region" description="Low complexity" evidence="1">
    <location>
        <begin position="71"/>
        <end position="82"/>
    </location>
</feature>
<dbReference type="HOGENOM" id="CLU_750467_0_0_1"/>
<feature type="compositionally biased region" description="Basic residues" evidence="1">
    <location>
        <begin position="93"/>
        <end position="103"/>
    </location>
</feature>
<feature type="compositionally biased region" description="Basic and acidic residues" evidence="1">
    <location>
        <begin position="179"/>
        <end position="189"/>
    </location>
</feature>
<feature type="transmembrane region" description="Helical" evidence="2">
    <location>
        <begin position="25"/>
        <end position="47"/>
    </location>
</feature>
<gene>
    <name evidence="3" type="ORF">M407DRAFT_32514</name>
</gene>
<reference evidence="4" key="2">
    <citation type="submission" date="2015-01" db="EMBL/GenBank/DDBJ databases">
        <title>Evolutionary Origins and Diversification of the Mycorrhizal Mutualists.</title>
        <authorList>
            <consortium name="DOE Joint Genome Institute"/>
            <consortium name="Mycorrhizal Genomics Consortium"/>
            <person name="Kohler A."/>
            <person name="Kuo A."/>
            <person name="Nagy L.G."/>
            <person name="Floudas D."/>
            <person name="Copeland A."/>
            <person name="Barry K.W."/>
            <person name="Cichocki N."/>
            <person name="Veneault-Fourrey C."/>
            <person name="LaButti K."/>
            <person name="Lindquist E.A."/>
            <person name="Lipzen A."/>
            <person name="Lundell T."/>
            <person name="Morin E."/>
            <person name="Murat C."/>
            <person name="Riley R."/>
            <person name="Ohm R."/>
            <person name="Sun H."/>
            <person name="Tunlid A."/>
            <person name="Henrissat B."/>
            <person name="Grigoriev I.V."/>
            <person name="Hibbett D.S."/>
            <person name="Martin F."/>
        </authorList>
    </citation>
    <scope>NUCLEOTIDE SEQUENCE [LARGE SCALE GENOMIC DNA]</scope>
    <source>
        <strain evidence="4">MUT 4182</strain>
    </source>
</reference>